<reference evidence="2" key="1">
    <citation type="submission" date="2023-02" db="EMBL/GenBank/DDBJ databases">
        <title>Genome of toxic invasive species Heracleum sosnowskyi carries increased number of genes despite the absence of recent whole-genome duplications.</title>
        <authorList>
            <person name="Schelkunov M."/>
            <person name="Shtratnikova V."/>
            <person name="Makarenko M."/>
            <person name="Klepikova A."/>
            <person name="Omelchenko D."/>
            <person name="Novikova G."/>
            <person name="Obukhova E."/>
            <person name="Bogdanov V."/>
            <person name="Penin A."/>
            <person name="Logacheva M."/>
        </authorList>
    </citation>
    <scope>NUCLEOTIDE SEQUENCE</scope>
    <source>
        <strain evidence="2">Hsosn_3</strain>
        <tissue evidence="2">Leaf</tissue>
    </source>
</reference>
<evidence type="ECO:0000313" key="2">
    <source>
        <dbReference type="EMBL" id="KAK1377502.1"/>
    </source>
</evidence>
<dbReference type="PANTHER" id="PTHR37078">
    <property type="entry name" value="NODULE CYSTEINE-RICH (NCR) SECRETED PEPTIDE"/>
    <property type="match status" value="1"/>
</dbReference>
<reference evidence="2" key="2">
    <citation type="submission" date="2023-05" db="EMBL/GenBank/DDBJ databases">
        <authorList>
            <person name="Schelkunov M.I."/>
        </authorList>
    </citation>
    <scope>NUCLEOTIDE SEQUENCE</scope>
    <source>
        <strain evidence="2">Hsosn_3</strain>
        <tissue evidence="2">Leaf</tissue>
    </source>
</reference>
<protein>
    <submittedName>
        <fullName evidence="2">Uncharacterized protein</fullName>
    </submittedName>
</protein>
<dbReference type="PANTHER" id="PTHR37078:SF6">
    <property type="entry name" value="NODULE CYSTEINE-RICH (NCR) SECRETED PEPTIDE"/>
    <property type="match status" value="1"/>
</dbReference>
<accession>A0AAD8I3R2</accession>
<gene>
    <name evidence="2" type="ORF">POM88_024246</name>
</gene>
<feature type="chain" id="PRO_5042135697" evidence="1">
    <location>
        <begin position="23"/>
        <end position="100"/>
    </location>
</feature>
<keyword evidence="3" id="KW-1185">Reference proteome</keyword>
<dbReference type="Proteomes" id="UP001237642">
    <property type="component" value="Unassembled WGS sequence"/>
</dbReference>
<dbReference type="EMBL" id="JAUIZM010000006">
    <property type="protein sequence ID" value="KAK1377502.1"/>
    <property type="molecule type" value="Genomic_DNA"/>
</dbReference>
<name>A0AAD8I3R2_9APIA</name>
<organism evidence="2 3">
    <name type="scientific">Heracleum sosnowskyi</name>
    <dbReference type="NCBI Taxonomy" id="360622"/>
    <lineage>
        <taxon>Eukaryota</taxon>
        <taxon>Viridiplantae</taxon>
        <taxon>Streptophyta</taxon>
        <taxon>Embryophyta</taxon>
        <taxon>Tracheophyta</taxon>
        <taxon>Spermatophyta</taxon>
        <taxon>Magnoliopsida</taxon>
        <taxon>eudicotyledons</taxon>
        <taxon>Gunneridae</taxon>
        <taxon>Pentapetalae</taxon>
        <taxon>asterids</taxon>
        <taxon>campanulids</taxon>
        <taxon>Apiales</taxon>
        <taxon>Apiaceae</taxon>
        <taxon>Apioideae</taxon>
        <taxon>apioid superclade</taxon>
        <taxon>Tordylieae</taxon>
        <taxon>Tordyliinae</taxon>
        <taxon>Heracleum</taxon>
    </lineage>
</organism>
<sequence>MATLKSSWFLLVALLISSIVLASTAEARPLKESELVLSSAPRESNTNTKIGKDAKQGYSKFLGTLGMVCECCDGAGGQCKTKWLEPCPNLQCRPWKQLRS</sequence>
<comment type="caution">
    <text evidence="2">The sequence shown here is derived from an EMBL/GenBank/DDBJ whole genome shotgun (WGS) entry which is preliminary data.</text>
</comment>
<feature type="signal peptide" evidence="1">
    <location>
        <begin position="1"/>
        <end position="22"/>
    </location>
</feature>
<evidence type="ECO:0000313" key="3">
    <source>
        <dbReference type="Proteomes" id="UP001237642"/>
    </source>
</evidence>
<dbReference type="AlphaFoldDB" id="A0AAD8I3R2"/>
<proteinExistence type="predicted"/>
<keyword evidence="1" id="KW-0732">Signal</keyword>
<evidence type="ECO:0000256" key="1">
    <source>
        <dbReference type="SAM" id="SignalP"/>
    </source>
</evidence>